<accession>A0A927BEL4</accession>
<evidence type="ECO:0000313" key="3">
    <source>
        <dbReference type="Proteomes" id="UP000612233"/>
    </source>
</evidence>
<keyword evidence="3" id="KW-1185">Reference proteome</keyword>
<protein>
    <submittedName>
        <fullName evidence="2">ThuA domain-containing protein</fullName>
    </submittedName>
</protein>
<evidence type="ECO:0000313" key="2">
    <source>
        <dbReference type="EMBL" id="MBD2768553.1"/>
    </source>
</evidence>
<dbReference type="InterPro" id="IPR029062">
    <property type="entry name" value="Class_I_gatase-like"/>
</dbReference>
<gene>
    <name evidence="2" type="ORF">IC235_11710</name>
</gene>
<organism evidence="2 3">
    <name type="scientific">Hymenobacter montanus</name>
    <dbReference type="NCBI Taxonomy" id="2771359"/>
    <lineage>
        <taxon>Bacteria</taxon>
        <taxon>Pseudomonadati</taxon>
        <taxon>Bacteroidota</taxon>
        <taxon>Cytophagia</taxon>
        <taxon>Cytophagales</taxon>
        <taxon>Hymenobacteraceae</taxon>
        <taxon>Hymenobacter</taxon>
    </lineage>
</organism>
<reference evidence="2" key="1">
    <citation type="submission" date="2020-09" db="EMBL/GenBank/DDBJ databases">
        <authorList>
            <person name="Kim M.K."/>
        </authorList>
    </citation>
    <scope>NUCLEOTIDE SEQUENCE</scope>
    <source>
        <strain evidence="2">BT664</strain>
    </source>
</reference>
<dbReference type="InterPro" id="IPR029010">
    <property type="entry name" value="ThuA-like"/>
</dbReference>
<proteinExistence type="predicted"/>
<sequence length="74" mass="7779">MCNLAPDLRVLATLDETTDSGGTNGPGHPLAWYQACAGGQAFYTAGGHTDDSYREPLFLQHLPGASGMPWGSRA</sequence>
<dbReference type="AlphaFoldDB" id="A0A927BEL4"/>
<dbReference type="Proteomes" id="UP000612233">
    <property type="component" value="Unassembled WGS sequence"/>
</dbReference>
<dbReference type="Pfam" id="PF06283">
    <property type="entry name" value="ThuA"/>
    <property type="match status" value="1"/>
</dbReference>
<comment type="caution">
    <text evidence="2">The sequence shown here is derived from an EMBL/GenBank/DDBJ whole genome shotgun (WGS) entry which is preliminary data.</text>
</comment>
<evidence type="ECO:0000259" key="1">
    <source>
        <dbReference type="Pfam" id="PF06283"/>
    </source>
</evidence>
<dbReference type="SUPFAM" id="SSF52317">
    <property type="entry name" value="Class I glutamine amidotransferase-like"/>
    <property type="match status" value="1"/>
</dbReference>
<feature type="domain" description="ThuA-like" evidence="1">
    <location>
        <begin position="6"/>
        <end position="65"/>
    </location>
</feature>
<name>A0A927BEL4_9BACT</name>
<dbReference type="Gene3D" id="3.40.50.880">
    <property type="match status" value="1"/>
</dbReference>
<dbReference type="EMBL" id="JACXAD010000011">
    <property type="protein sequence ID" value="MBD2768553.1"/>
    <property type="molecule type" value="Genomic_DNA"/>
</dbReference>